<sequence>MSLSRAVASALGQCLVSHQKHQRREGRTKEVVRKKTSFLFSSADGKIKKKRTMERKSDRISTGASSSSSFEPVIVDIGDGTNDNNDLSKGGGRGGGKGGGGSWFGGSNKKKEDDDDDNDDYSDRFNGLFKFLLLALLFRQAVISALDKLHEPSYDDANNTEENDGDQQQQRKRREKKKTSACAIVIPALNEEENIELLLVQIHALRPQPSEVVVAVGDSTDNSAKVAEKYGAKVVRGKRGRSRQMNAGVHALSTHPKNVLFLHADTIPFPDILNVVDETMRDAKAIVGGFISLITTDKKTYWAMSYHNVFKSDFYTAILYPKRYVLGLKLLFGDQGIFCRLNDFEAVDGYDETLPIMEDADLCIRMQKYGCSKKKSTTSCVRLVDRVITTSGRRIESMGGNLKSTLVHFLIGGAWGIFKVKGDGLLWLYERFYGWNERGEKSKQEKKKRRK</sequence>
<keyword evidence="3" id="KW-0328">Glycosyltransferase</keyword>
<accession>K8EKH5</accession>
<dbReference type="EMBL" id="FO082268">
    <property type="protein sequence ID" value="CCO18469.1"/>
    <property type="molecule type" value="Genomic_DNA"/>
</dbReference>
<keyword evidence="5" id="KW-0472">Membrane</keyword>
<evidence type="ECO:0000256" key="3">
    <source>
        <dbReference type="ARBA" id="ARBA00022676"/>
    </source>
</evidence>
<dbReference type="AlphaFoldDB" id="K8EKH5"/>
<keyword evidence="2" id="KW-1003">Cell membrane</keyword>
<dbReference type="GO" id="GO:0016757">
    <property type="term" value="F:glycosyltransferase activity"/>
    <property type="evidence" value="ECO:0007669"/>
    <property type="project" value="UniProtKB-KW"/>
</dbReference>
<dbReference type="Gene3D" id="3.90.550.10">
    <property type="entry name" value="Spore Coat Polysaccharide Biosynthesis Protein SpsA, Chain A"/>
    <property type="match status" value="1"/>
</dbReference>
<feature type="domain" description="Glycosyltransferase 2-like" evidence="7">
    <location>
        <begin position="184"/>
        <end position="322"/>
    </location>
</feature>
<dbReference type="GeneID" id="19013059"/>
<feature type="compositionally biased region" description="Gly residues" evidence="6">
    <location>
        <begin position="89"/>
        <end position="104"/>
    </location>
</feature>
<comment type="subcellular location">
    <subcellularLocation>
        <location evidence="1">Cell membrane</location>
    </subcellularLocation>
</comment>
<dbReference type="eggNOG" id="ENOG502S0ZM">
    <property type="taxonomic scope" value="Eukaryota"/>
</dbReference>
<evidence type="ECO:0000256" key="4">
    <source>
        <dbReference type="ARBA" id="ARBA00022679"/>
    </source>
</evidence>
<evidence type="ECO:0000259" key="7">
    <source>
        <dbReference type="Pfam" id="PF00535"/>
    </source>
</evidence>
<dbReference type="InterPro" id="IPR001173">
    <property type="entry name" value="Glyco_trans_2-like"/>
</dbReference>
<proteinExistence type="predicted"/>
<evidence type="ECO:0000256" key="2">
    <source>
        <dbReference type="ARBA" id="ARBA00022475"/>
    </source>
</evidence>
<evidence type="ECO:0000256" key="6">
    <source>
        <dbReference type="SAM" id="MobiDB-lite"/>
    </source>
</evidence>
<dbReference type="OrthoDB" id="191769at2759"/>
<dbReference type="InterPro" id="IPR029044">
    <property type="entry name" value="Nucleotide-diphossugar_trans"/>
</dbReference>
<evidence type="ECO:0000256" key="1">
    <source>
        <dbReference type="ARBA" id="ARBA00004236"/>
    </source>
</evidence>
<dbReference type="STRING" id="41875.K8EKH5"/>
<dbReference type="Pfam" id="PF00535">
    <property type="entry name" value="Glycos_transf_2"/>
    <property type="match status" value="1"/>
</dbReference>
<protein>
    <submittedName>
        <fullName evidence="8">Glycosyl transferase family protein</fullName>
    </submittedName>
</protein>
<evidence type="ECO:0000313" key="8">
    <source>
        <dbReference type="EMBL" id="CCO18469.1"/>
    </source>
</evidence>
<feature type="compositionally biased region" description="Polar residues" evidence="6">
    <location>
        <begin position="60"/>
        <end position="70"/>
    </location>
</feature>
<dbReference type="GO" id="GO:0005886">
    <property type="term" value="C:plasma membrane"/>
    <property type="evidence" value="ECO:0007669"/>
    <property type="project" value="UniProtKB-SubCell"/>
</dbReference>
<evidence type="ECO:0000256" key="5">
    <source>
        <dbReference type="ARBA" id="ARBA00023136"/>
    </source>
</evidence>
<organism evidence="8 9">
    <name type="scientific">Bathycoccus prasinos</name>
    <dbReference type="NCBI Taxonomy" id="41875"/>
    <lineage>
        <taxon>Eukaryota</taxon>
        <taxon>Viridiplantae</taxon>
        <taxon>Chlorophyta</taxon>
        <taxon>Mamiellophyceae</taxon>
        <taxon>Mamiellales</taxon>
        <taxon>Bathycoccaceae</taxon>
        <taxon>Bathycoccus</taxon>
    </lineage>
</organism>
<feature type="region of interest" description="Disordered" evidence="6">
    <location>
        <begin position="1"/>
        <end position="31"/>
    </location>
</feature>
<keyword evidence="9" id="KW-1185">Reference proteome</keyword>
<reference evidence="8 9" key="1">
    <citation type="submission" date="2011-10" db="EMBL/GenBank/DDBJ databases">
        <authorList>
            <person name="Genoscope - CEA"/>
        </authorList>
    </citation>
    <scope>NUCLEOTIDE SEQUENCE [LARGE SCALE GENOMIC DNA]</scope>
    <source>
        <strain evidence="8 9">RCC 1105</strain>
    </source>
</reference>
<dbReference type="SUPFAM" id="SSF53448">
    <property type="entry name" value="Nucleotide-diphospho-sugar transferases"/>
    <property type="match status" value="1"/>
</dbReference>
<gene>
    <name evidence="8" type="ordered locus">Bathy11g03800</name>
</gene>
<name>K8EKH5_9CHLO</name>
<dbReference type="RefSeq" id="XP_007510124.1">
    <property type="nucleotide sequence ID" value="XM_007510062.1"/>
</dbReference>
<dbReference type="PANTHER" id="PTHR43646">
    <property type="entry name" value="GLYCOSYLTRANSFERASE"/>
    <property type="match status" value="1"/>
</dbReference>
<dbReference type="PANTHER" id="PTHR43646:SF2">
    <property type="entry name" value="GLYCOSYLTRANSFERASE 2-LIKE DOMAIN-CONTAINING PROTEIN"/>
    <property type="match status" value="1"/>
</dbReference>
<keyword evidence="4 8" id="KW-0808">Transferase</keyword>
<dbReference type="KEGG" id="bpg:Bathy11g03800"/>
<feature type="region of interest" description="Disordered" evidence="6">
    <location>
        <begin position="152"/>
        <end position="177"/>
    </location>
</feature>
<evidence type="ECO:0000313" key="9">
    <source>
        <dbReference type="Proteomes" id="UP000198341"/>
    </source>
</evidence>
<dbReference type="Proteomes" id="UP000198341">
    <property type="component" value="Chromosome 11"/>
</dbReference>
<feature type="region of interest" description="Disordered" evidence="6">
    <location>
        <begin position="47"/>
        <end position="119"/>
    </location>
</feature>